<dbReference type="Proteomes" id="UP000006319">
    <property type="component" value="Chromosome 12"/>
</dbReference>
<feature type="region of interest" description="Disordered" evidence="1">
    <location>
        <begin position="604"/>
        <end position="644"/>
    </location>
</feature>
<feature type="region of interest" description="Disordered" evidence="1">
    <location>
        <begin position="756"/>
        <end position="858"/>
    </location>
</feature>
<feature type="compositionally biased region" description="Polar residues" evidence="1">
    <location>
        <begin position="829"/>
        <end position="845"/>
    </location>
</feature>
<accession>K6VFJ7</accession>
<feature type="region of interest" description="Disordered" evidence="1">
    <location>
        <begin position="277"/>
        <end position="303"/>
    </location>
</feature>
<name>K6VFJ7_PLACD</name>
<dbReference type="RefSeq" id="XP_004224009.1">
    <property type="nucleotide sequence ID" value="XM_004223961.1"/>
</dbReference>
<feature type="compositionally biased region" description="Polar residues" evidence="1">
    <location>
        <begin position="604"/>
        <end position="629"/>
    </location>
</feature>
<dbReference type="PhylomeDB" id="K6VFJ7"/>
<dbReference type="AlphaFoldDB" id="K6VFJ7"/>
<feature type="region of interest" description="Disordered" evidence="1">
    <location>
        <begin position="660"/>
        <end position="730"/>
    </location>
</feature>
<evidence type="ECO:0000313" key="3">
    <source>
        <dbReference type="Proteomes" id="UP000006319"/>
    </source>
</evidence>
<proteinExistence type="predicted"/>
<evidence type="ECO:0000313" key="2">
    <source>
        <dbReference type="EMBL" id="GAB68062.1"/>
    </source>
</evidence>
<feature type="compositionally biased region" description="Polar residues" evidence="1">
    <location>
        <begin position="756"/>
        <end position="817"/>
    </location>
</feature>
<dbReference type="eggNOG" id="ENOG502SBTZ">
    <property type="taxonomic scope" value="Eukaryota"/>
</dbReference>
<feature type="compositionally biased region" description="Low complexity" evidence="1">
    <location>
        <begin position="46"/>
        <end position="60"/>
    </location>
</feature>
<evidence type="ECO:0000256" key="1">
    <source>
        <dbReference type="SAM" id="MobiDB-lite"/>
    </source>
</evidence>
<organism evidence="2 3">
    <name type="scientific">Plasmodium cynomolgi (strain B)</name>
    <dbReference type="NCBI Taxonomy" id="1120755"/>
    <lineage>
        <taxon>Eukaryota</taxon>
        <taxon>Sar</taxon>
        <taxon>Alveolata</taxon>
        <taxon>Apicomplexa</taxon>
        <taxon>Aconoidasida</taxon>
        <taxon>Haemosporida</taxon>
        <taxon>Plasmodiidae</taxon>
        <taxon>Plasmodium</taxon>
        <taxon>Plasmodium (Plasmodium)</taxon>
    </lineage>
</organism>
<dbReference type="EMBL" id="DF157104">
    <property type="protein sequence ID" value="GAB68062.1"/>
    <property type="molecule type" value="Genomic_DNA"/>
</dbReference>
<feature type="region of interest" description="Disordered" evidence="1">
    <location>
        <begin position="26"/>
        <end position="60"/>
    </location>
</feature>
<gene>
    <name evidence="2" type="ORF">PCYB_126270</name>
</gene>
<dbReference type="OrthoDB" id="386594at2759"/>
<sequence length="858" mass="97940">MDNLFTININPDKNVRLNTNTEKNQLGNFGRDREGLTVPPDEEYNKNNGNKNNTNDNNNNHCSVEEDEVITLEMDQISTNDSFDMLEELNENQINDYENMRKKIRAHILTSFQKDNILIEGPEHLEQDSFFKEHKLERNENKLLKLRKDKIYLIVSSASQERNKRSRQNEASNRYYYDPNVIGEDKPGDYDNFVDVLLGREAPRKGSNPPSKGVVAVKEEREKNAATDAGEENAATDAGVENAATDSGEENAAIDAGVENTGDDSIDQVGTVEIEEKTVQEEDPPPVVIENAEGGTPKKGTTDESAEFCAERCVQTCEEICPDDSKSNHVVDDFREKIKNWLVKFPDINSENLFFHFYFQSELYKEKKYTCQNCGSSDCDRELTFRHVCRNTYCFLCYKRVTGPICHNTKAQYVAFKANTGKLINDLKYIQYPYKSMSCLNCFSNDHLKCGRPPYIYAKHTYNVRREYNSKLDPSYFVYLRNPRNIWILHEPKTNEQKGNNDGDNNALRNVDNQSGQNSSSGGNGGGSGGGYGRGGEHGNRRNNRRGSENSQTAANQERVGAALHNRHKDDSNFSSNHNVYMVEDKHSYDSSKRKVILTKYSFNDNAQRNKQKRNYNTYDQDSQNNFHSNNKRHKNDAHQSSSYYDYKNKQQVRNDKHDNISDFYQHGGKHGNGNRDNDQYSSRHHNKNRYIHDNSIGDYYNNDDRGQDNRNNGNNHPGSYYNLHNETNDGAKGYTSGQMYSARAGLYKFSNASSGQFSNPRGGSSMKPNNANFHVNKNNSHSMYSRHPNNQHYDNNPKRNQSKGNHGSYSGHNSNVALHKHNDHSGNGLANNKGGNTLYKNTYKNVHPDRGGYHDYR</sequence>
<dbReference type="KEGG" id="pcy:PCYB_126270"/>
<feature type="region of interest" description="Disordered" evidence="1">
    <location>
        <begin position="493"/>
        <end position="556"/>
    </location>
</feature>
<dbReference type="VEuPathDB" id="PlasmoDB:PCYB_126270"/>
<keyword evidence="3" id="KW-1185">Reference proteome</keyword>
<feature type="region of interest" description="Disordered" evidence="1">
    <location>
        <begin position="201"/>
        <end position="250"/>
    </location>
</feature>
<reference evidence="2 3" key="1">
    <citation type="journal article" date="2012" name="Nat. Genet.">
        <title>Plasmodium cynomolgi genome sequences provide insight into Plasmodium vivax and the monkey malaria clade.</title>
        <authorList>
            <person name="Tachibana S."/>
            <person name="Sullivan S.A."/>
            <person name="Kawai S."/>
            <person name="Nakamura S."/>
            <person name="Kim H.R."/>
            <person name="Goto N."/>
            <person name="Arisue N."/>
            <person name="Palacpac N.M.Q."/>
            <person name="Honma H."/>
            <person name="Yagi M."/>
            <person name="Tougan T."/>
            <person name="Katakai Y."/>
            <person name="Kaneko O."/>
            <person name="Mita T."/>
            <person name="Kita K."/>
            <person name="Yasutomi Y."/>
            <person name="Sutton P.L."/>
            <person name="Shakhbatyan R."/>
            <person name="Horii T."/>
            <person name="Yasunaga T."/>
            <person name="Barnwell J.W."/>
            <person name="Escalante A.A."/>
            <person name="Carlton J.M."/>
            <person name="Tanabe K."/>
        </authorList>
    </citation>
    <scope>NUCLEOTIDE SEQUENCE [LARGE SCALE GENOMIC DNA]</scope>
    <source>
        <strain evidence="2 3">B</strain>
    </source>
</reference>
<protein>
    <submittedName>
        <fullName evidence="2">Uncharacterized protein</fullName>
    </submittedName>
</protein>
<dbReference type="GeneID" id="14694435"/>
<feature type="compositionally biased region" description="Basic and acidic residues" evidence="1">
    <location>
        <begin position="847"/>
        <end position="858"/>
    </location>
</feature>
<dbReference type="OMA" id="DDDLHCG"/>
<feature type="compositionally biased region" description="Gly residues" evidence="1">
    <location>
        <begin position="522"/>
        <end position="534"/>
    </location>
</feature>
<feature type="compositionally biased region" description="Polar residues" evidence="1">
    <location>
        <begin position="502"/>
        <end position="512"/>
    </location>
</feature>